<name>A0A4R0I293_9ACTN</name>
<feature type="transmembrane region" description="Helical" evidence="2">
    <location>
        <begin position="59"/>
        <end position="79"/>
    </location>
</feature>
<evidence type="ECO:0000313" key="4">
    <source>
        <dbReference type="Proteomes" id="UP000292695"/>
    </source>
</evidence>
<dbReference type="EMBL" id="SJKA01000018">
    <property type="protein sequence ID" value="TCC22407.1"/>
    <property type="molecule type" value="Genomic_DNA"/>
</dbReference>
<keyword evidence="2" id="KW-1133">Transmembrane helix</keyword>
<dbReference type="RefSeq" id="WP_131295318.1">
    <property type="nucleotide sequence ID" value="NZ_SJKA01000018.1"/>
</dbReference>
<feature type="compositionally biased region" description="Low complexity" evidence="1">
    <location>
        <begin position="31"/>
        <end position="50"/>
    </location>
</feature>
<sequence length="294" mass="30546">MSDQHPPAWNPDSHPTGPYGAPPPPQPYGAPPQHTAPLPQYGPPQYGGRPPAKRPRGPWLLVGAAVVVVALLGGAVVVLTGRGNDTADAGAPIPTATFTDGVVTPTAGPSTEPPSATPSTTPSTTSTAEPPAERRRTLRDVDQGIAVYDDVYIKPASGWRRLYTSKYTVTLGPASKGSLLLVVVNPVGYPAAKAVPVIARDLIALDKLAAVVKGPVKSLSPANSNIQSQAQMSYTGRLRQNGASVSVTARCTTMTGVESIHNVTVSVCVQARPDVADKAFRDANRMLASVARSI</sequence>
<keyword evidence="2" id="KW-0812">Transmembrane</keyword>
<dbReference type="OrthoDB" id="3827366at2"/>
<protein>
    <submittedName>
        <fullName evidence="3">Uncharacterized protein</fullName>
    </submittedName>
</protein>
<feature type="compositionally biased region" description="Low complexity" evidence="1">
    <location>
        <begin position="117"/>
        <end position="130"/>
    </location>
</feature>
<evidence type="ECO:0000313" key="3">
    <source>
        <dbReference type="EMBL" id="TCC22407.1"/>
    </source>
</evidence>
<comment type="caution">
    <text evidence="3">The sequence shown here is derived from an EMBL/GenBank/DDBJ whole genome shotgun (WGS) entry which is preliminary data.</text>
</comment>
<feature type="region of interest" description="Disordered" evidence="1">
    <location>
        <begin position="1"/>
        <end position="52"/>
    </location>
</feature>
<dbReference type="AlphaFoldDB" id="A0A4R0I293"/>
<gene>
    <name evidence="3" type="ORF">E0H50_35140</name>
</gene>
<feature type="compositionally biased region" description="Pro residues" evidence="1">
    <location>
        <begin position="20"/>
        <end position="30"/>
    </location>
</feature>
<evidence type="ECO:0000256" key="1">
    <source>
        <dbReference type="SAM" id="MobiDB-lite"/>
    </source>
</evidence>
<evidence type="ECO:0000256" key="2">
    <source>
        <dbReference type="SAM" id="Phobius"/>
    </source>
</evidence>
<proteinExistence type="predicted"/>
<keyword evidence="4" id="KW-1185">Reference proteome</keyword>
<dbReference type="Proteomes" id="UP000292695">
    <property type="component" value="Unassembled WGS sequence"/>
</dbReference>
<reference evidence="3 4" key="1">
    <citation type="submission" date="2019-02" db="EMBL/GenBank/DDBJ databases">
        <title>Kribbella capetownensis sp. nov. and Kribbella speibonae sp. nov., isolated from soil.</title>
        <authorList>
            <person name="Curtis S.M."/>
            <person name="Norton I."/>
            <person name="Everest G.J."/>
            <person name="Meyers P.R."/>
        </authorList>
    </citation>
    <scope>NUCLEOTIDE SEQUENCE [LARGE SCALE GENOMIC DNA]</scope>
    <source>
        <strain evidence="3 4">DSM 27082</strain>
    </source>
</reference>
<feature type="compositionally biased region" description="Basic and acidic residues" evidence="1">
    <location>
        <begin position="131"/>
        <end position="140"/>
    </location>
</feature>
<feature type="region of interest" description="Disordered" evidence="1">
    <location>
        <begin position="85"/>
        <end position="140"/>
    </location>
</feature>
<accession>A0A4R0I293</accession>
<keyword evidence="2" id="KW-0472">Membrane</keyword>
<organism evidence="3 4">
    <name type="scientific">Kribbella sindirgiensis</name>
    <dbReference type="NCBI Taxonomy" id="1124744"/>
    <lineage>
        <taxon>Bacteria</taxon>
        <taxon>Bacillati</taxon>
        <taxon>Actinomycetota</taxon>
        <taxon>Actinomycetes</taxon>
        <taxon>Propionibacteriales</taxon>
        <taxon>Kribbellaceae</taxon>
        <taxon>Kribbella</taxon>
    </lineage>
</organism>